<reference evidence="12" key="1">
    <citation type="submission" date="2017-09" db="EMBL/GenBank/DDBJ databases">
        <title>Depth-based differentiation of microbial function through sediment-hosted aquifers and enrichment of novel symbionts in the deep terrestrial subsurface.</title>
        <authorList>
            <person name="Probst A.J."/>
            <person name="Ladd B."/>
            <person name="Jarett J.K."/>
            <person name="Geller-Mcgrath D.E."/>
            <person name="Sieber C.M.K."/>
            <person name="Emerson J.B."/>
            <person name="Anantharaman K."/>
            <person name="Thomas B.C."/>
            <person name="Malmstrom R."/>
            <person name="Stieglmeier M."/>
            <person name="Klingl A."/>
            <person name="Woyke T."/>
            <person name="Ryan C.M."/>
            <person name="Banfield J.F."/>
        </authorList>
    </citation>
    <scope>NUCLEOTIDE SEQUENCE [LARGE SCALE GENOMIC DNA]</scope>
</reference>
<dbReference type="EMBL" id="PFKX01000043">
    <property type="protein sequence ID" value="PIY58295.1"/>
    <property type="molecule type" value="Genomic_DNA"/>
</dbReference>
<keyword evidence="7" id="KW-0028">Amino-acid biosynthesis</keyword>
<keyword evidence="2" id="KW-0554">One-carbon metabolism</keyword>
<sequence>MLVDGNKIAKALEEKLATELLFSSPKKVCFVVFGGSTATEQFVKMKSSVAESVGISVDVKKYPDVKTTDNAVKTLRILCEKDYNGIVVQLPITQGVDTQQVLDVISPLKDIDILGSVAKESYAKGKMDSTPPVAQAVYEILEAHDISLKGKKIVIAGLGRLVGEPVHLMLKRINVPHDVVDIKTSEKEKLSLFKKADIIISGMGVPHSIKLNMIKEGAVLIDAGTSELAGKLLGDIDPECEKVASIMTPVPGGVGPITIVSLLRNLL</sequence>
<dbReference type="Gene3D" id="3.40.50.720">
    <property type="entry name" value="NAD(P)-binding Rossmann-like Domain"/>
    <property type="match status" value="1"/>
</dbReference>
<accession>A0A2M7Q5E9</accession>
<dbReference type="SUPFAM" id="SSF51735">
    <property type="entry name" value="NAD(P)-binding Rossmann-fold domains"/>
    <property type="match status" value="1"/>
</dbReference>
<organism evidence="11 12">
    <name type="scientific">Candidatus Yonathbacteria bacterium CG_4_10_14_0_8_um_filter_43_17</name>
    <dbReference type="NCBI Taxonomy" id="1975099"/>
    <lineage>
        <taxon>Bacteria</taxon>
        <taxon>Candidatus Yonathiibacteriota</taxon>
    </lineage>
</organism>
<evidence type="ECO:0000256" key="2">
    <source>
        <dbReference type="ARBA" id="ARBA00022563"/>
    </source>
</evidence>
<dbReference type="GO" id="GO:0004477">
    <property type="term" value="F:methenyltetrahydrofolate cyclohydrolase activity"/>
    <property type="evidence" value="ECO:0007669"/>
    <property type="project" value="TreeGrafter"/>
</dbReference>
<evidence type="ECO:0000313" key="12">
    <source>
        <dbReference type="Proteomes" id="UP000230732"/>
    </source>
</evidence>
<dbReference type="InterPro" id="IPR000672">
    <property type="entry name" value="THF_DH/CycHdrlase"/>
</dbReference>
<dbReference type="PRINTS" id="PR00085">
    <property type="entry name" value="THFDHDRGNASE"/>
</dbReference>
<dbReference type="GO" id="GO:0004488">
    <property type="term" value="F:methylenetetrahydrofolate dehydrogenase (NADP+) activity"/>
    <property type="evidence" value="ECO:0007669"/>
    <property type="project" value="InterPro"/>
</dbReference>
<comment type="pathway">
    <text evidence="1">One-carbon metabolism; tetrahydrofolate interconversion.</text>
</comment>
<dbReference type="InterPro" id="IPR020631">
    <property type="entry name" value="THF_DH/CycHdrlase_NAD-bd_dom"/>
</dbReference>
<gene>
    <name evidence="11" type="ORF">COY98_02655</name>
</gene>
<keyword evidence="8" id="KW-0511">Multifunctional enzyme</keyword>
<dbReference type="PANTHER" id="PTHR48099">
    <property type="entry name" value="C-1-TETRAHYDROFOLATE SYNTHASE, CYTOPLASMIC-RELATED"/>
    <property type="match status" value="1"/>
</dbReference>
<evidence type="ECO:0000313" key="11">
    <source>
        <dbReference type="EMBL" id="PIY58295.1"/>
    </source>
</evidence>
<keyword evidence="7" id="KW-0486">Methionine biosynthesis</keyword>
<dbReference type="GO" id="GO:0035999">
    <property type="term" value="P:tetrahydrofolate interconversion"/>
    <property type="evidence" value="ECO:0007669"/>
    <property type="project" value="TreeGrafter"/>
</dbReference>
<keyword evidence="5" id="KW-0521">NADP</keyword>
<dbReference type="Proteomes" id="UP000230732">
    <property type="component" value="Unassembled WGS sequence"/>
</dbReference>
<dbReference type="Pfam" id="PF00763">
    <property type="entry name" value="THF_DHG_CYH"/>
    <property type="match status" value="1"/>
</dbReference>
<feature type="domain" description="Tetrahydrofolate dehydrogenase/cyclohydrolase catalytic" evidence="9">
    <location>
        <begin position="3"/>
        <end position="112"/>
    </location>
</feature>
<evidence type="ECO:0000256" key="4">
    <source>
        <dbReference type="ARBA" id="ARBA00022801"/>
    </source>
</evidence>
<evidence type="ECO:0000256" key="1">
    <source>
        <dbReference type="ARBA" id="ARBA00004777"/>
    </source>
</evidence>
<dbReference type="GO" id="GO:0009086">
    <property type="term" value="P:methionine biosynthetic process"/>
    <property type="evidence" value="ECO:0007669"/>
    <property type="project" value="UniProtKB-KW"/>
</dbReference>
<dbReference type="GO" id="GO:0005829">
    <property type="term" value="C:cytosol"/>
    <property type="evidence" value="ECO:0007669"/>
    <property type="project" value="TreeGrafter"/>
</dbReference>
<dbReference type="Gene3D" id="3.40.50.10860">
    <property type="entry name" value="Leucine Dehydrogenase, chain A, domain 1"/>
    <property type="match status" value="1"/>
</dbReference>
<keyword evidence="3" id="KW-0658">Purine biosynthesis</keyword>
<dbReference type="GO" id="GO:0006164">
    <property type="term" value="P:purine nucleotide biosynthetic process"/>
    <property type="evidence" value="ECO:0007669"/>
    <property type="project" value="UniProtKB-KW"/>
</dbReference>
<dbReference type="Pfam" id="PF02882">
    <property type="entry name" value="THF_DHG_CYH_C"/>
    <property type="match status" value="1"/>
</dbReference>
<comment type="caution">
    <text evidence="11">The sequence shown here is derived from an EMBL/GenBank/DDBJ whole genome shotgun (WGS) entry which is preliminary data.</text>
</comment>
<dbReference type="PANTHER" id="PTHR48099:SF5">
    <property type="entry name" value="C-1-TETRAHYDROFOLATE SYNTHASE, CYTOPLASMIC"/>
    <property type="match status" value="1"/>
</dbReference>
<dbReference type="AlphaFoldDB" id="A0A2M7Q5E9"/>
<feature type="domain" description="Tetrahydrofolate dehydrogenase/cyclohydrolase NAD(P)-binding" evidence="10">
    <location>
        <begin position="131"/>
        <end position="267"/>
    </location>
</feature>
<dbReference type="InterPro" id="IPR020867">
    <property type="entry name" value="THF_DH/CycHdrlase_CS"/>
</dbReference>
<dbReference type="SUPFAM" id="SSF53223">
    <property type="entry name" value="Aminoacid dehydrogenase-like, N-terminal domain"/>
    <property type="match status" value="1"/>
</dbReference>
<dbReference type="PROSITE" id="PS00767">
    <property type="entry name" value="THF_DHG_CYH_2"/>
    <property type="match status" value="1"/>
</dbReference>
<evidence type="ECO:0000259" key="9">
    <source>
        <dbReference type="Pfam" id="PF00763"/>
    </source>
</evidence>
<evidence type="ECO:0000256" key="5">
    <source>
        <dbReference type="ARBA" id="ARBA00022857"/>
    </source>
</evidence>
<proteinExistence type="predicted"/>
<protein>
    <submittedName>
        <fullName evidence="11">Uncharacterized protein</fullName>
    </submittedName>
</protein>
<keyword evidence="4" id="KW-0378">Hydrolase</keyword>
<evidence type="ECO:0000256" key="6">
    <source>
        <dbReference type="ARBA" id="ARBA00023002"/>
    </source>
</evidence>
<dbReference type="InterPro" id="IPR020630">
    <property type="entry name" value="THF_DH/CycHdrlase_cat_dom"/>
</dbReference>
<name>A0A2M7Q5E9_9BACT</name>
<keyword evidence="6" id="KW-0560">Oxidoreductase</keyword>
<evidence type="ECO:0000256" key="7">
    <source>
        <dbReference type="ARBA" id="ARBA00023167"/>
    </source>
</evidence>
<evidence type="ECO:0000259" key="10">
    <source>
        <dbReference type="Pfam" id="PF02882"/>
    </source>
</evidence>
<dbReference type="InterPro" id="IPR046346">
    <property type="entry name" value="Aminoacid_DH-like_N_sf"/>
</dbReference>
<evidence type="ECO:0000256" key="8">
    <source>
        <dbReference type="ARBA" id="ARBA00023268"/>
    </source>
</evidence>
<dbReference type="InterPro" id="IPR036291">
    <property type="entry name" value="NAD(P)-bd_dom_sf"/>
</dbReference>
<evidence type="ECO:0000256" key="3">
    <source>
        <dbReference type="ARBA" id="ARBA00022755"/>
    </source>
</evidence>